<organism evidence="14 15">
    <name type="scientific">Streptomyces argenteolus</name>
    <dbReference type="NCBI Taxonomy" id="67274"/>
    <lineage>
        <taxon>Bacteria</taxon>
        <taxon>Bacillati</taxon>
        <taxon>Actinomycetota</taxon>
        <taxon>Actinomycetes</taxon>
        <taxon>Kitasatosporales</taxon>
        <taxon>Streptomycetaceae</taxon>
        <taxon>Streptomyces</taxon>
    </lineage>
</organism>
<feature type="region of interest" description="Disordered" evidence="12">
    <location>
        <begin position="1"/>
        <end position="32"/>
    </location>
</feature>
<evidence type="ECO:0000256" key="3">
    <source>
        <dbReference type="ARBA" id="ARBA00011296"/>
    </source>
</evidence>
<dbReference type="Gene3D" id="3.90.1570.50">
    <property type="match status" value="1"/>
</dbReference>
<dbReference type="PANTHER" id="PTHR30195:SF15">
    <property type="entry name" value="TYPE I RESTRICTION ENZYME HINDI ENDONUCLEASE SUBUNIT"/>
    <property type="match status" value="1"/>
</dbReference>
<keyword evidence="7 14" id="KW-0255">Endonuclease</keyword>
<evidence type="ECO:0000256" key="11">
    <source>
        <dbReference type="RuleBase" id="RU364115"/>
    </source>
</evidence>
<feature type="compositionally biased region" description="Low complexity" evidence="12">
    <location>
        <begin position="13"/>
        <end position="28"/>
    </location>
</feature>
<evidence type="ECO:0000256" key="1">
    <source>
        <dbReference type="ARBA" id="ARBA00000851"/>
    </source>
</evidence>
<dbReference type="GO" id="GO:0009035">
    <property type="term" value="F:type I site-specific deoxyribonuclease activity"/>
    <property type="evidence" value="ECO:0007669"/>
    <property type="project" value="UniProtKB-EC"/>
</dbReference>
<evidence type="ECO:0000256" key="7">
    <source>
        <dbReference type="ARBA" id="ARBA00022759"/>
    </source>
</evidence>
<evidence type="ECO:0000256" key="9">
    <source>
        <dbReference type="ARBA" id="ARBA00022840"/>
    </source>
</evidence>
<dbReference type="SUPFAM" id="SSF52540">
    <property type="entry name" value="P-loop containing nucleoside triphosphate hydrolases"/>
    <property type="match status" value="2"/>
</dbReference>
<dbReference type="Pfam" id="PF18766">
    <property type="entry name" value="SWI2_SNF2"/>
    <property type="match status" value="1"/>
</dbReference>
<dbReference type="NCBIfam" id="TIGR00348">
    <property type="entry name" value="hsdR"/>
    <property type="match status" value="1"/>
</dbReference>
<dbReference type="CDD" id="cd22332">
    <property type="entry name" value="HsdR_N"/>
    <property type="match status" value="1"/>
</dbReference>
<dbReference type="InterPro" id="IPR040980">
    <property type="entry name" value="SWI2_SNF2"/>
</dbReference>
<protein>
    <recommendedName>
        <fullName evidence="11">Type I restriction enzyme endonuclease subunit</fullName>
        <shortName evidence="11">R protein</shortName>
        <ecNumber evidence="11">3.1.21.3</ecNumber>
    </recommendedName>
</protein>
<dbReference type="InterPro" id="IPR027417">
    <property type="entry name" value="P-loop_NTPase"/>
</dbReference>
<keyword evidence="9 11" id="KW-0067">ATP-binding</keyword>
<comment type="function">
    <text evidence="11">Subunit R is required for both nuclease and ATPase activities, but not for modification.</text>
</comment>
<reference evidence="14 15" key="1">
    <citation type="submission" date="2024-10" db="EMBL/GenBank/DDBJ databases">
        <title>The Natural Products Discovery Center: Release of the First 8490 Sequenced Strains for Exploring Actinobacteria Biosynthetic Diversity.</title>
        <authorList>
            <person name="Kalkreuter E."/>
            <person name="Kautsar S.A."/>
            <person name="Yang D."/>
            <person name="Bader C.D."/>
            <person name="Teijaro C.N."/>
            <person name="Fluegel L."/>
            <person name="Davis C.M."/>
            <person name="Simpson J.R."/>
            <person name="Lauterbach L."/>
            <person name="Steele A.D."/>
            <person name="Gui C."/>
            <person name="Meng S."/>
            <person name="Li G."/>
            <person name="Viehrig K."/>
            <person name="Ye F."/>
            <person name="Su P."/>
            <person name="Kiefer A.F."/>
            <person name="Nichols A."/>
            <person name="Cepeda A.J."/>
            <person name="Yan W."/>
            <person name="Fan B."/>
            <person name="Jiang Y."/>
            <person name="Adhikari A."/>
            <person name="Zheng C.-J."/>
            <person name="Schuster L."/>
            <person name="Cowan T.M."/>
            <person name="Smanski M.J."/>
            <person name="Chevrette M.G."/>
            <person name="De Carvalho L.P.S."/>
            <person name="Shen B."/>
        </authorList>
    </citation>
    <scope>NUCLEOTIDE SEQUENCE [LARGE SCALE GENOMIC DNA]</scope>
    <source>
        <strain evidence="14 15">NPDC012540</strain>
    </source>
</reference>
<dbReference type="InterPro" id="IPR051268">
    <property type="entry name" value="Type-I_R_enzyme_R_subunit"/>
</dbReference>
<evidence type="ECO:0000313" key="14">
    <source>
        <dbReference type="EMBL" id="MFF5894917.1"/>
    </source>
</evidence>
<evidence type="ECO:0000256" key="5">
    <source>
        <dbReference type="ARBA" id="ARBA00022741"/>
    </source>
</evidence>
<dbReference type="EMBL" id="JBIBEG010000001">
    <property type="protein sequence ID" value="MFF5894917.1"/>
    <property type="molecule type" value="Genomic_DNA"/>
</dbReference>
<comment type="caution">
    <text evidence="14">The sequence shown here is derived from an EMBL/GenBank/DDBJ whole genome shotgun (WGS) entry which is preliminary data.</text>
</comment>
<evidence type="ECO:0000256" key="8">
    <source>
        <dbReference type="ARBA" id="ARBA00022801"/>
    </source>
</evidence>
<gene>
    <name evidence="14" type="ORF">ACFY8O_03220</name>
</gene>
<dbReference type="InterPro" id="IPR055180">
    <property type="entry name" value="HsdR_RecA-like_helicase_dom_2"/>
</dbReference>
<accession>A0ABW6X1J1</accession>
<keyword evidence="15" id="KW-1185">Reference proteome</keyword>
<evidence type="ECO:0000256" key="2">
    <source>
        <dbReference type="ARBA" id="ARBA00008598"/>
    </source>
</evidence>
<dbReference type="Proteomes" id="UP001602322">
    <property type="component" value="Unassembled WGS sequence"/>
</dbReference>
<keyword evidence="8 11" id="KW-0378">Hydrolase</keyword>
<dbReference type="InterPro" id="IPR014001">
    <property type="entry name" value="Helicase_ATP-bd"/>
</dbReference>
<name>A0ABW6X1J1_9ACTN</name>
<keyword evidence="6 11" id="KW-0680">Restriction system</keyword>
<comment type="subunit">
    <text evidence="3 11">The type I restriction/modification system is composed of three polypeptides R, M and S.</text>
</comment>
<sequence>MTTHGNDNGSSETPNTPNTPNTPGTPTPDNFRPLELDWELLALEELLELDWPKADGNELAPGSGHRRSWDDLILYSDLHEAIERLNPNLPPEAVREALATAATPTSQDTYEENRTAHGYLTDGVHSVTYTDALGAEHTPTVRIVDLENADANTYRAVRQVTVINGERNRRFDLVLYVNGLPLAVIELKRAGDPNATLAAAHTQIRHYVEEFPTAFRCNAVVLLSDGITAKYGTPFTPYEHFAPWNTDEFGARVDTVDAAAVHADVDIPTGQDLALHGLFTQPRFLALVRSFINFVPAKRMKRIAKPHQYFAVTRAADAVRRAAATDGKAGVVWHTQGSGKSEEMVLTTNLVMRDPALHNPTVVVVTDRTDLDDQLFETFKESEVLPEQPHQFLNRSELREELAAKRTGGILFTTLQKFGRTKLEKESGTDHPLLSERRNIVVVVDEAHRSHYDHLDGYARHLRDALPHATLLAFTGTPISEADRNTREVFGDYIDTYDLKRAADDGATVKVYHESRVVRLVLDHDVDPTTIDTEADRITDGLDDTERTRVEQAVATMNAMYGAPARIRDLTQDLVEHWEARRAAMLPFVADADDAPGGAPGKAMLVCATREICVLVYDALKILRPDWHTDDPTTGAMKIVYSSDSRKDSKELRAHALRDSQRKAVINRAKDPEDELQLLIVNNMLLTGFDAPAIHTMYLDRPLRGAGLMQALARVNRRFRKKEDGLLVGYAPLTENLQKAIAEYSADDQADQTLGQDIERALDELRNEYDILDQMLLGWNWRERLSRPDPKAFIKAAYTTAEYLRSPATPGNNPDQLDDPNQTLSRRFREHGYRLERFFALAGSSADISSRFGDQPYWKRDIQFLVEVRTYMAKLDAMDREAQGLPVARDVALYLSQLTSAVVETGGVTDLFSEAGLDKADLTHLNDALVGRLQNSETPHLAAEALRRLVEQKMREQTRHNIVRQTAFSERLQNLMTRYMRQQLTSAEIIAQLVELAKTVAEDARRGEKFTPPLGDDELAFYDAVADLGSARDLMGDEILSGIARDLVVQVRKNLKKDWIAREPVRARLRATIRRLLARHGYPPEQSKEAIDLVIRQMEHFADKWSQDGSAADA</sequence>
<dbReference type="InterPro" id="IPR021810">
    <property type="entry name" value="T1RH-like_C"/>
</dbReference>
<dbReference type="Pfam" id="PF22679">
    <property type="entry name" value="T1R_D3-like"/>
    <property type="match status" value="1"/>
</dbReference>
<proteinExistence type="inferred from homology"/>
<dbReference type="PANTHER" id="PTHR30195">
    <property type="entry name" value="TYPE I SITE-SPECIFIC DEOXYRIBONUCLEASE PROTEIN SUBUNIT M AND R"/>
    <property type="match status" value="1"/>
</dbReference>
<dbReference type="CDD" id="cd18800">
    <property type="entry name" value="SF2_C_EcoR124I-like"/>
    <property type="match status" value="1"/>
</dbReference>
<dbReference type="Gene3D" id="3.40.50.300">
    <property type="entry name" value="P-loop containing nucleotide triphosphate hydrolases"/>
    <property type="match status" value="2"/>
</dbReference>
<comment type="catalytic activity">
    <reaction evidence="1 11">
        <text>Endonucleolytic cleavage of DNA to give random double-stranded fragments with terminal 5'-phosphates, ATP is simultaneously hydrolyzed.</text>
        <dbReference type="EC" id="3.1.21.3"/>
    </reaction>
</comment>
<dbReference type="InterPro" id="IPR007409">
    <property type="entry name" value="Restrct_endonuc_type1_HsdR_N"/>
</dbReference>
<feature type="domain" description="Helicase ATP-binding" evidence="13">
    <location>
        <begin position="321"/>
        <end position="496"/>
    </location>
</feature>
<evidence type="ECO:0000256" key="12">
    <source>
        <dbReference type="SAM" id="MobiDB-lite"/>
    </source>
</evidence>
<keyword evidence="5 11" id="KW-0547">Nucleotide-binding</keyword>
<evidence type="ECO:0000313" key="15">
    <source>
        <dbReference type="Proteomes" id="UP001602322"/>
    </source>
</evidence>
<evidence type="ECO:0000259" key="13">
    <source>
        <dbReference type="PROSITE" id="PS51192"/>
    </source>
</evidence>
<dbReference type="SMART" id="SM00487">
    <property type="entry name" value="DEXDc"/>
    <property type="match status" value="1"/>
</dbReference>
<dbReference type="EC" id="3.1.21.3" evidence="11"/>
<dbReference type="Pfam" id="PF04313">
    <property type="entry name" value="HSDR_N"/>
    <property type="match status" value="1"/>
</dbReference>
<dbReference type="Pfam" id="PF11867">
    <property type="entry name" value="T1RH-like_C"/>
    <property type="match status" value="1"/>
</dbReference>
<evidence type="ECO:0000256" key="6">
    <source>
        <dbReference type="ARBA" id="ARBA00022747"/>
    </source>
</evidence>
<dbReference type="InterPro" id="IPR004473">
    <property type="entry name" value="Restrct_endonuc_typeI_HsdR"/>
</dbReference>
<dbReference type="RefSeq" id="WP_387898311.1">
    <property type="nucleotide sequence ID" value="NZ_JBIBEG010000001.1"/>
</dbReference>
<dbReference type="PROSITE" id="PS51192">
    <property type="entry name" value="HELICASE_ATP_BIND_1"/>
    <property type="match status" value="1"/>
</dbReference>
<keyword evidence="10 11" id="KW-0238">DNA-binding</keyword>
<keyword evidence="4" id="KW-0540">Nuclease</keyword>
<evidence type="ECO:0000256" key="4">
    <source>
        <dbReference type="ARBA" id="ARBA00022722"/>
    </source>
</evidence>
<evidence type="ECO:0000256" key="10">
    <source>
        <dbReference type="ARBA" id="ARBA00023125"/>
    </source>
</evidence>
<feature type="compositionally biased region" description="Polar residues" evidence="12">
    <location>
        <begin position="1"/>
        <end position="12"/>
    </location>
</feature>
<comment type="similarity">
    <text evidence="2 11">Belongs to the HsdR family.</text>
</comment>